<feature type="domain" description="HTH LytTR-type" evidence="1">
    <location>
        <begin position="32"/>
        <end position="132"/>
    </location>
</feature>
<comment type="caution">
    <text evidence="2">The sequence shown here is derived from an EMBL/GenBank/DDBJ whole genome shotgun (WGS) entry which is preliminary data.</text>
</comment>
<dbReference type="GO" id="GO:0000156">
    <property type="term" value="F:phosphorelay response regulator activity"/>
    <property type="evidence" value="ECO:0007669"/>
    <property type="project" value="InterPro"/>
</dbReference>
<dbReference type="EMBL" id="SZVO01000012">
    <property type="protein sequence ID" value="TKT89406.1"/>
    <property type="molecule type" value="Genomic_DNA"/>
</dbReference>
<dbReference type="GO" id="GO:0003677">
    <property type="term" value="F:DNA binding"/>
    <property type="evidence" value="ECO:0007669"/>
    <property type="project" value="InterPro"/>
</dbReference>
<name>A0A4U6CYI1_9BACT</name>
<dbReference type="PANTHER" id="PTHR37299:SF1">
    <property type="entry name" value="STAGE 0 SPORULATION PROTEIN A HOMOLOG"/>
    <property type="match status" value="1"/>
</dbReference>
<accession>A0A4U6CYI1</accession>
<dbReference type="InterPro" id="IPR007492">
    <property type="entry name" value="LytTR_DNA-bd_dom"/>
</dbReference>
<dbReference type="Gene3D" id="2.40.50.1020">
    <property type="entry name" value="LytTr DNA-binding domain"/>
    <property type="match status" value="1"/>
</dbReference>
<dbReference type="PROSITE" id="PS50930">
    <property type="entry name" value="HTH_LYTTR"/>
    <property type="match status" value="1"/>
</dbReference>
<dbReference type="Pfam" id="PF04397">
    <property type="entry name" value="LytTR"/>
    <property type="match status" value="1"/>
</dbReference>
<evidence type="ECO:0000259" key="1">
    <source>
        <dbReference type="PROSITE" id="PS50930"/>
    </source>
</evidence>
<organism evidence="2 3">
    <name type="scientific">Dyadobacter frigoris</name>
    <dbReference type="NCBI Taxonomy" id="2576211"/>
    <lineage>
        <taxon>Bacteria</taxon>
        <taxon>Pseudomonadati</taxon>
        <taxon>Bacteroidota</taxon>
        <taxon>Cytophagia</taxon>
        <taxon>Cytophagales</taxon>
        <taxon>Spirosomataceae</taxon>
        <taxon>Dyadobacter</taxon>
    </lineage>
</organism>
<dbReference type="Proteomes" id="UP000304900">
    <property type="component" value="Unassembled WGS sequence"/>
</dbReference>
<dbReference type="PANTHER" id="PTHR37299">
    <property type="entry name" value="TRANSCRIPTIONAL REGULATOR-RELATED"/>
    <property type="match status" value="1"/>
</dbReference>
<gene>
    <name evidence="2" type="ORF">FDK13_23955</name>
</gene>
<sequence length="138" mass="15805">MGLNLYNAMKALLNQPFENLTISKRKKTGNVINVHLGCKILLLEFREIVYLQGDGNYTYVYTTQGKRYLISKTMKAIQQILNAGFLRIHKSYMINPMHLLARINPDRVVLNGGKQLPIARRRILEIQETLAGEYLNVG</sequence>
<dbReference type="InterPro" id="IPR046947">
    <property type="entry name" value="LytR-like"/>
</dbReference>
<evidence type="ECO:0000313" key="3">
    <source>
        <dbReference type="Proteomes" id="UP000304900"/>
    </source>
</evidence>
<reference evidence="2 3" key="1">
    <citation type="submission" date="2019-05" db="EMBL/GenBank/DDBJ databases">
        <title>Dyadobacter AR-3-8 sp. nov., isolated from arctic soil.</title>
        <authorList>
            <person name="Chaudhary D.K."/>
        </authorList>
    </citation>
    <scope>NUCLEOTIDE SEQUENCE [LARGE SCALE GENOMIC DNA]</scope>
    <source>
        <strain evidence="2 3">AR-3-8</strain>
    </source>
</reference>
<dbReference type="SMART" id="SM00850">
    <property type="entry name" value="LytTR"/>
    <property type="match status" value="1"/>
</dbReference>
<dbReference type="OrthoDB" id="1430683at2"/>
<keyword evidence="3" id="KW-1185">Reference proteome</keyword>
<protein>
    <submittedName>
        <fullName evidence="2">LytTR family transcriptional regulator</fullName>
    </submittedName>
</protein>
<dbReference type="AlphaFoldDB" id="A0A4U6CYI1"/>
<evidence type="ECO:0000313" key="2">
    <source>
        <dbReference type="EMBL" id="TKT89406.1"/>
    </source>
</evidence>
<proteinExistence type="predicted"/>